<name>A0A367KY44_RHIST</name>
<evidence type="ECO:0000256" key="8">
    <source>
        <dbReference type="ARBA" id="ARBA00045608"/>
    </source>
</evidence>
<evidence type="ECO:0000256" key="1">
    <source>
        <dbReference type="ARBA" id="ARBA00004477"/>
    </source>
</evidence>
<sequence>MSATQVEEKNNEPVEVTNKYDGTQLKNAVDDELARFYSKKLGFEQSHTHTDVKLITGYVSCFIAAGAFWNEYKSSFTEALSVTIVCVVIYWIIQLIAVAYSYLVEKNEIFVGTQKVNGKPTASLVISGKAEKYSPYYTLDFKYHDKTINKTVHYNIKPNITTWS</sequence>
<proteinExistence type="inferred from homology"/>
<dbReference type="Pfam" id="PF06703">
    <property type="entry name" value="SPC25"/>
    <property type="match status" value="1"/>
</dbReference>
<evidence type="ECO:0000313" key="11">
    <source>
        <dbReference type="Proteomes" id="UP000253551"/>
    </source>
</evidence>
<keyword evidence="11" id="KW-1185">Reference proteome</keyword>
<dbReference type="GO" id="GO:0006465">
    <property type="term" value="P:signal peptide processing"/>
    <property type="evidence" value="ECO:0007669"/>
    <property type="project" value="InterPro"/>
</dbReference>
<dbReference type="PANTHER" id="PTHR13085:SF0">
    <property type="entry name" value="SIGNAL PEPTIDASE COMPLEX SUBUNIT 2"/>
    <property type="match status" value="1"/>
</dbReference>
<evidence type="ECO:0000256" key="3">
    <source>
        <dbReference type="ARBA" id="ARBA00017057"/>
    </source>
</evidence>
<keyword evidence="7 9" id="KW-0472">Membrane</keyword>
<evidence type="ECO:0000256" key="2">
    <source>
        <dbReference type="ARBA" id="ARBA00007324"/>
    </source>
</evidence>
<evidence type="ECO:0000313" key="10">
    <source>
        <dbReference type="EMBL" id="RCI06802.1"/>
    </source>
</evidence>
<protein>
    <recommendedName>
        <fullName evidence="3">Signal peptidase complex subunit 2</fullName>
    </recommendedName>
</protein>
<keyword evidence="5" id="KW-0256">Endoplasmic reticulum</keyword>
<evidence type="ECO:0000256" key="7">
    <source>
        <dbReference type="ARBA" id="ARBA00023136"/>
    </source>
</evidence>
<dbReference type="AlphaFoldDB" id="A0A367KY44"/>
<comment type="subcellular location">
    <subcellularLocation>
        <location evidence="1">Endoplasmic reticulum membrane</location>
        <topology evidence="1">Multi-pass membrane protein</topology>
    </subcellularLocation>
</comment>
<feature type="transmembrane region" description="Helical" evidence="9">
    <location>
        <begin position="52"/>
        <end position="69"/>
    </location>
</feature>
<gene>
    <name evidence="10" type="ORF">CU098_013788</name>
</gene>
<feature type="transmembrane region" description="Helical" evidence="9">
    <location>
        <begin position="81"/>
        <end position="103"/>
    </location>
</feature>
<evidence type="ECO:0000256" key="5">
    <source>
        <dbReference type="ARBA" id="ARBA00022824"/>
    </source>
</evidence>
<comment type="function">
    <text evidence="8">Component of the signal peptidase complex (SPC) which catalyzes the cleavage of N-terminal signal sequences from nascent proteins as they are translocated into the lumen of the endoplasmic reticulum. Enhances the enzymatic activity of SPC and facilitates the interactions between different components of the translocation site.</text>
</comment>
<evidence type="ECO:0000256" key="9">
    <source>
        <dbReference type="SAM" id="Phobius"/>
    </source>
</evidence>
<evidence type="ECO:0000256" key="6">
    <source>
        <dbReference type="ARBA" id="ARBA00022989"/>
    </source>
</evidence>
<comment type="similarity">
    <text evidence="2">Belongs to the SPCS2 family.</text>
</comment>
<evidence type="ECO:0000256" key="4">
    <source>
        <dbReference type="ARBA" id="ARBA00022692"/>
    </source>
</evidence>
<dbReference type="GO" id="GO:0005787">
    <property type="term" value="C:signal peptidase complex"/>
    <property type="evidence" value="ECO:0007669"/>
    <property type="project" value="InterPro"/>
</dbReference>
<dbReference type="InterPro" id="IPR009582">
    <property type="entry name" value="Spc2/SPCS2"/>
</dbReference>
<keyword evidence="4 9" id="KW-0812">Transmembrane</keyword>
<dbReference type="Proteomes" id="UP000253551">
    <property type="component" value="Unassembled WGS sequence"/>
</dbReference>
<dbReference type="GO" id="GO:0045047">
    <property type="term" value="P:protein targeting to ER"/>
    <property type="evidence" value="ECO:0007669"/>
    <property type="project" value="TreeGrafter"/>
</dbReference>
<reference evidence="10 11" key="1">
    <citation type="journal article" date="2018" name="G3 (Bethesda)">
        <title>Phylogenetic and Phylogenomic Definition of Rhizopus Species.</title>
        <authorList>
            <person name="Gryganskyi A.P."/>
            <person name="Golan J."/>
            <person name="Dolatabadi S."/>
            <person name="Mondo S."/>
            <person name="Robb S."/>
            <person name="Idnurm A."/>
            <person name="Muszewska A."/>
            <person name="Steczkiewicz K."/>
            <person name="Masonjones S."/>
            <person name="Liao H.L."/>
            <person name="Gajdeczka M.T."/>
            <person name="Anike F."/>
            <person name="Vuek A."/>
            <person name="Anishchenko I.M."/>
            <person name="Voigt K."/>
            <person name="de Hoog G.S."/>
            <person name="Smith M.E."/>
            <person name="Heitman J."/>
            <person name="Vilgalys R."/>
            <person name="Stajich J.E."/>
        </authorList>
    </citation>
    <scope>NUCLEOTIDE SEQUENCE [LARGE SCALE GENOMIC DNA]</scope>
    <source>
        <strain evidence="10 11">LSU 92-RS-03</strain>
    </source>
</reference>
<organism evidence="10 11">
    <name type="scientific">Rhizopus stolonifer</name>
    <name type="common">Rhizopus nigricans</name>
    <dbReference type="NCBI Taxonomy" id="4846"/>
    <lineage>
        <taxon>Eukaryota</taxon>
        <taxon>Fungi</taxon>
        <taxon>Fungi incertae sedis</taxon>
        <taxon>Mucoromycota</taxon>
        <taxon>Mucoromycotina</taxon>
        <taxon>Mucoromycetes</taxon>
        <taxon>Mucorales</taxon>
        <taxon>Mucorineae</taxon>
        <taxon>Rhizopodaceae</taxon>
        <taxon>Rhizopus</taxon>
    </lineage>
</organism>
<dbReference type="OrthoDB" id="29558at2759"/>
<dbReference type="PANTHER" id="PTHR13085">
    <property type="entry name" value="MICROSOMAL SIGNAL PEPTIDASE 25 KDA SUBUNIT"/>
    <property type="match status" value="1"/>
</dbReference>
<keyword evidence="6 9" id="KW-1133">Transmembrane helix</keyword>
<dbReference type="EMBL" id="PJQM01000084">
    <property type="protein sequence ID" value="RCI06802.1"/>
    <property type="molecule type" value="Genomic_DNA"/>
</dbReference>
<dbReference type="STRING" id="4846.A0A367KY44"/>
<accession>A0A367KY44</accession>
<comment type="caution">
    <text evidence="10">The sequence shown here is derived from an EMBL/GenBank/DDBJ whole genome shotgun (WGS) entry which is preliminary data.</text>
</comment>